<accession>A0ABM1MKT2</accession>
<keyword evidence="1" id="KW-0479">Metal-binding</keyword>
<dbReference type="PROSITE" id="PS50222">
    <property type="entry name" value="EF_HAND_2"/>
    <property type="match status" value="1"/>
</dbReference>
<name>A0ABM1MKT2_NICVS</name>
<keyword evidence="3" id="KW-0106">Calcium</keyword>
<dbReference type="GeneID" id="108561659"/>
<evidence type="ECO:0000256" key="4">
    <source>
        <dbReference type="ARBA" id="ARBA00022842"/>
    </source>
</evidence>
<evidence type="ECO:0000313" key="6">
    <source>
        <dbReference type="Proteomes" id="UP000695000"/>
    </source>
</evidence>
<feature type="domain" description="EF-hand" evidence="5">
    <location>
        <begin position="100"/>
        <end position="135"/>
    </location>
</feature>
<sequence>MGGKSSRHYGLTDEKLIEYTELTYLTRTEILHLLKLFVDIDDIDIEYHRIAFGEIISRFPQLEHNPFRSRIRRVFSSKKDDCFSFEDLLDYASAMSDRCPSTVKSAWAFKLYDFDEDGQLGLDDIVHVIKALTEYRTTTESRIDVNQIAQIVLDDMDIESNSYISQSAFKHGLEKMPDFEHSFTFKI</sequence>
<keyword evidence="6" id="KW-1185">Reference proteome</keyword>
<evidence type="ECO:0000313" key="7">
    <source>
        <dbReference type="RefSeq" id="XP_017775182.1"/>
    </source>
</evidence>
<dbReference type="InterPro" id="IPR018247">
    <property type="entry name" value="EF_Hand_1_Ca_BS"/>
</dbReference>
<dbReference type="SUPFAM" id="SSF47473">
    <property type="entry name" value="EF-hand"/>
    <property type="match status" value="1"/>
</dbReference>
<dbReference type="Proteomes" id="UP000695000">
    <property type="component" value="Unplaced"/>
</dbReference>
<evidence type="ECO:0000256" key="2">
    <source>
        <dbReference type="ARBA" id="ARBA00022737"/>
    </source>
</evidence>
<evidence type="ECO:0000259" key="5">
    <source>
        <dbReference type="PROSITE" id="PS50222"/>
    </source>
</evidence>
<evidence type="ECO:0000256" key="1">
    <source>
        <dbReference type="ARBA" id="ARBA00022723"/>
    </source>
</evidence>
<keyword evidence="2" id="KW-0677">Repeat</keyword>
<dbReference type="PROSITE" id="PS00018">
    <property type="entry name" value="EF_HAND_1"/>
    <property type="match status" value="1"/>
</dbReference>
<dbReference type="PANTHER" id="PTHR45791:SF9">
    <property type="entry name" value="FREQUENIN-1-LIKE PROTEIN"/>
    <property type="match status" value="1"/>
</dbReference>
<keyword evidence="4" id="KW-0460">Magnesium</keyword>
<dbReference type="RefSeq" id="XP_017775182.1">
    <property type="nucleotide sequence ID" value="XM_017919693.1"/>
</dbReference>
<protein>
    <submittedName>
        <fullName evidence="7">Calcium and integrin-binding protein 1-like isoform X1</fullName>
    </submittedName>
</protein>
<dbReference type="InterPro" id="IPR002048">
    <property type="entry name" value="EF_hand_dom"/>
</dbReference>
<organism evidence="6 7">
    <name type="scientific">Nicrophorus vespilloides</name>
    <name type="common">Boreal carrion beetle</name>
    <dbReference type="NCBI Taxonomy" id="110193"/>
    <lineage>
        <taxon>Eukaryota</taxon>
        <taxon>Metazoa</taxon>
        <taxon>Ecdysozoa</taxon>
        <taxon>Arthropoda</taxon>
        <taxon>Hexapoda</taxon>
        <taxon>Insecta</taxon>
        <taxon>Pterygota</taxon>
        <taxon>Neoptera</taxon>
        <taxon>Endopterygota</taxon>
        <taxon>Coleoptera</taxon>
        <taxon>Polyphaga</taxon>
        <taxon>Staphyliniformia</taxon>
        <taxon>Silphidae</taxon>
        <taxon>Nicrophorinae</taxon>
        <taxon>Nicrophorus</taxon>
    </lineage>
</organism>
<gene>
    <name evidence="7" type="primary">LOC108561659</name>
</gene>
<dbReference type="InterPro" id="IPR051433">
    <property type="entry name" value="CIBP"/>
</dbReference>
<proteinExistence type="predicted"/>
<evidence type="ECO:0000256" key="3">
    <source>
        <dbReference type="ARBA" id="ARBA00022837"/>
    </source>
</evidence>
<dbReference type="PANTHER" id="PTHR45791">
    <property type="entry name" value="CALCIUM AND INTEGRIN BINDING FAMILY MEMBER 2"/>
    <property type="match status" value="1"/>
</dbReference>
<dbReference type="InterPro" id="IPR011992">
    <property type="entry name" value="EF-hand-dom_pair"/>
</dbReference>
<reference evidence="7" key="1">
    <citation type="submission" date="2025-08" db="UniProtKB">
        <authorList>
            <consortium name="RefSeq"/>
        </authorList>
    </citation>
    <scope>IDENTIFICATION</scope>
    <source>
        <tissue evidence="7">Whole Larva</tissue>
    </source>
</reference>
<dbReference type="Gene3D" id="1.10.238.10">
    <property type="entry name" value="EF-hand"/>
    <property type="match status" value="2"/>
</dbReference>